<reference evidence="1 2" key="1">
    <citation type="submission" date="2019-02" db="EMBL/GenBank/DDBJ databases">
        <title>Deep-cultivation of Planctomycetes and their phenomic and genomic characterization uncovers novel biology.</title>
        <authorList>
            <person name="Wiegand S."/>
            <person name="Jogler M."/>
            <person name="Boedeker C."/>
            <person name="Pinto D."/>
            <person name="Vollmers J."/>
            <person name="Rivas-Marin E."/>
            <person name="Kohn T."/>
            <person name="Peeters S.H."/>
            <person name="Heuer A."/>
            <person name="Rast P."/>
            <person name="Oberbeckmann S."/>
            <person name="Bunk B."/>
            <person name="Jeske O."/>
            <person name="Meyerdierks A."/>
            <person name="Storesund J.E."/>
            <person name="Kallscheuer N."/>
            <person name="Luecker S."/>
            <person name="Lage O.M."/>
            <person name="Pohl T."/>
            <person name="Merkel B.J."/>
            <person name="Hornburger P."/>
            <person name="Mueller R.-W."/>
            <person name="Bruemmer F."/>
            <person name="Labrenz M."/>
            <person name="Spormann A.M."/>
            <person name="Op den Camp H."/>
            <person name="Overmann J."/>
            <person name="Amann R."/>
            <person name="Jetten M.S.M."/>
            <person name="Mascher T."/>
            <person name="Medema M.H."/>
            <person name="Devos D.P."/>
            <person name="Kaster A.-K."/>
            <person name="Ovreas L."/>
            <person name="Rohde M."/>
            <person name="Galperin M.Y."/>
            <person name="Jogler C."/>
        </authorList>
    </citation>
    <scope>NUCLEOTIDE SEQUENCE [LARGE SCALE GENOMIC DNA]</scope>
    <source>
        <strain evidence="1 2">HG15A2</strain>
    </source>
</reference>
<organism evidence="1 2">
    <name type="scientific">Adhaeretor mobilis</name>
    <dbReference type="NCBI Taxonomy" id="1930276"/>
    <lineage>
        <taxon>Bacteria</taxon>
        <taxon>Pseudomonadati</taxon>
        <taxon>Planctomycetota</taxon>
        <taxon>Planctomycetia</taxon>
        <taxon>Pirellulales</taxon>
        <taxon>Lacipirellulaceae</taxon>
        <taxon>Adhaeretor</taxon>
    </lineage>
</organism>
<protein>
    <submittedName>
        <fullName evidence="1">Uncharacterized protein</fullName>
    </submittedName>
</protein>
<accession>A0A517MUQ4</accession>
<proteinExistence type="predicted"/>
<dbReference type="Proteomes" id="UP000319852">
    <property type="component" value="Chromosome"/>
</dbReference>
<dbReference type="KEGG" id="amob:HG15A2_18930"/>
<gene>
    <name evidence="1" type="ORF">HG15A2_18930</name>
</gene>
<dbReference type="AlphaFoldDB" id="A0A517MUQ4"/>
<keyword evidence="2" id="KW-1185">Reference proteome</keyword>
<dbReference type="EMBL" id="CP036263">
    <property type="protein sequence ID" value="QDS98612.1"/>
    <property type="molecule type" value="Genomic_DNA"/>
</dbReference>
<evidence type="ECO:0000313" key="1">
    <source>
        <dbReference type="EMBL" id="QDS98612.1"/>
    </source>
</evidence>
<evidence type="ECO:0000313" key="2">
    <source>
        <dbReference type="Proteomes" id="UP000319852"/>
    </source>
</evidence>
<sequence length="42" mass="4661">MFLDPPVAVDAANSSYLPIAHYLLHSTLLHDINPFMADSHLI</sequence>
<name>A0A517MUQ4_9BACT</name>